<protein>
    <recommendedName>
        <fullName evidence="2">WAP domain-containing protein</fullName>
    </recommendedName>
</protein>
<evidence type="ECO:0000313" key="3">
    <source>
        <dbReference type="Ensembl" id="ENSPSMP00000000151.1"/>
    </source>
</evidence>
<sequence>MKWFILQLLIVPCMVVLPVTGKWKGRVSSSLLTYCFSVLSKGKLKPCSMTPLDGQCSIFCKRHLECPTGQHCCKTFCGNVCQAVIGRKISNMIPSAESLNHQ</sequence>
<keyword evidence="1" id="KW-0732">Signal</keyword>
<feature type="signal peptide" evidence="1">
    <location>
        <begin position="1"/>
        <end position="21"/>
    </location>
</feature>
<dbReference type="GO" id="GO:0005576">
    <property type="term" value="C:extracellular region"/>
    <property type="evidence" value="ECO:0007669"/>
    <property type="project" value="InterPro"/>
</dbReference>
<feature type="domain" description="WAP" evidence="2">
    <location>
        <begin position="47"/>
        <end position="82"/>
    </location>
</feature>
<accession>A0A8C8YC45</accession>
<evidence type="ECO:0000259" key="2">
    <source>
        <dbReference type="Pfam" id="PF00095"/>
    </source>
</evidence>
<name>A0A8C8YC45_PROSS</name>
<reference evidence="3" key="1">
    <citation type="submission" date="2025-08" db="UniProtKB">
        <authorList>
            <consortium name="Ensembl"/>
        </authorList>
    </citation>
    <scope>IDENTIFICATION</scope>
</reference>
<keyword evidence="4" id="KW-1185">Reference proteome</keyword>
<dbReference type="InterPro" id="IPR008197">
    <property type="entry name" value="WAP_dom"/>
</dbReference>
<organism evidence="3 4">
    <name type="scientific">Prolemur simus</name>
    <name type="common">Greater bamboo lemur</name>
    <name type="synonym">Hapalemur simus</name>
    <dbReference type="NCBI Taxonomy" id="1328070"/>
    <lineage>
        <taxon>Eukaryota</taxon>
        <taxon>Metazoa</taxon>
        <taxon>Chordata</taxon>
        <taxon>Craniata</taxon>
        <taxon>Vertebrata</taxon>
        <taxon>Euteleostomi</taxon>
        <taxon>Mammalia</taxon>
        <taxon>Eutheria</taxon>
        <taxon>Euarchontoglires</taxon>
        <taxon>Primates</taxon>
        <taxon>Strepsirrhini</taxon>
        <taxon>Lemuriformes</taxon>
        <taxon>Lemuridae</taxon>
        <taxon>Prolemur</taxon>
    </lineage>
</organism>
<dbReference type="Pfam" id="PF00095">
    <property type="entry name" value="WAP"/>
    <property type="match status" value="1"/>
</dbReference>
<dbReference type="Ensembl" id="ENSPSMT00000000179.1">
    <property type="protein sequence ID" value="ENSPSMP00000000151.1"/>
    <property type="gene ID" value="ENSPSMG00000000153.1"/>
</dbReference>
<dbReference type="GO" id="GO:0030414">
    <property type="term" value="F:peptidase inhibitor activity"/>
    <property type="evidence" value="ECO:0007669"/>
    <property type="project" value="InterPro"/>
</dbReference>
<dbReference type="AlphaFoldDB" id="A0A8C8YC45"/>
<proteinExistence type="predicted"/>
<evidence type="ECO:0000256" key="1">
    <source>
        <dbReference type="SAM" id="SignalP"/>
    </source>
</evidence>
<dbReference type="GeneTree" id="ENSGT00960000187009"/>
<feature type="chain" id="PRO_5034720352" description="WAP domain-containing protein" evidence="1">
    <location>
        <begin position="22"/>
        <end position="102"/>
    </location>
</feature>
<evidence type="ECO:0000313" key="4">
    <source>
        <dbReference type="Proteomes" id="UP000694414"/>
    </source>
</evidence>
<reference evidence="3" key="2">
    <citation type="submission" date="2025-09" db="UniProtKB">
        <authorList>
            <consortium name="Ensembl"/>
        </authorList>
    </citation>
    <scope>IDENTIFICATION</scope>
</reference>
<dbReference type="Proteomes" id="UP000694414">
    <property type="component" value="Unplaced"/>
</dbReference>